<keyword evidence="1" id="KW-0732">Signal</keyword>
<dbReference type="SUPFAM" id="SSF49299">
    <property type="entry name" value="PKD domain"/>
    <property type="match status" value="1"/>
</dbReference>
<dbReference type="InterPro" id="IPR022409">
    <property type="entry name" value="PKD/Chitinase_dom"/>
</dbReference>
<evidence type="ECO:0000256" key="1">
    <source>
        <dbReference type="SAM" id="SignalP"/>
    </source>
</evidence>
<evidence type="ECO:0000313" key="4">
    <source>
        <dbReference type="Proteomes" id="UP001319200"/>
    </source>
</evidence>
<dbReference type="EMBL" id="JAHESF010000023">
    <property type="protein sequence ID" value="MBT1699259.1"/>
    <property type="molecule type" value="Genomic_DNA"/>
</dbReference>
<dbReference type="PROSITE" id="PS50835">
    <property type="entry name" value="IG_LIKE"/>
    <property type="match status" value="4"/>
</dbReference>
<dbReference type="NCBIfam" id="TIGR04183">
    <property type="entry name" value="Por_Secre_tail"/>
    <property type="match status" value="1"/>
</dbReference>
<organism evidence="3 4">
    <name type="scientific">Chryseosolibacter histidini</name>
    <dbReference type="NCBI Taxonomy" id="2782349"/>
    <lineage>
        <taxon>Bacteria</taxon>
        <taxon>Pseudomonadati</taxon>
        <taxon>Bacteroidota</taxon>
        <taxon>Cytophagia</taxon>
        <taxon>Cytophagales</taxon>
        <taxon>Chryseotaleaceae</taxon>
        <taxon>Chryseosolibacter</taxon>
    </lineage>
</organism>
<feature type="domain" description="Ig-like" evidence="2">
    <location>
        <begin position="732"/>
        <end position="876"/>
    </location>
</feature>
<accession>A0AAP2DPN0</accession>
<evidence type="ECO:0000313" key="3">
    <source>
        <dbReference type="EMBL" id="MBT1699259.1"/>
    </source>
</evidence>
<dbReference type="Gene3D" id="2.60.40.10">
    <property type="entry name" value="Immunoglobulins"/>
    <property type="match status" value="14"/>
</dbReference>
<name>A0AAP2DPN0_9BACT</name>
<dbReference type="InterPro" id="IPR035986">
    <property type="entry name" value="PKD_dom_sf"/>
</dbReference>
<comment type="caution">
    <text evidence="3">The sequence shown here is derived from an EMBL/GenBank/DDBJ whole genome shotgun (WGS) entry which is preliminary data.</text>
</comment>
<feature type="domain" description="Ig-like" evidence="2">
    <location>
        <begin position="1242"/>
        <end position="1361"/>
    </location>
</feature>
<feature type="domain" description="Ig-like" evidence="2">
    <location>
        <begin position="38"/>
        <end position="116"/>
    </location>
</feature>
<feature type="domain" description="Ig-like" evidence="2">
    <location>
        <begin position="897"/>
        <end position="1034"/>
    </location>
</feature>
<dbReference type="Proteomes" id="UP001319200">
    <property type="component" value="Unassembled WGS sequence"/>
</dbReference>
<sequence length="1606" mass="164876">MKLSVNPIRVRCHLQAALGMLLLFLCQVAWARAPLDEPALQCTPPGASVLPPARLTCSATSITLQGSATAPSVTYLWSGPGGYSSMLQNPVVSLPGTYTLTVTNNAGGCTSSTSVEVIRDIALPGAIASVSHALDCAHSSVTLQATTSITNATFRWIGSNFISLAQYPAITAGGGYTLNVTNPDNGCTSTATVNVTQSTLKPGVTPSVSGPITCANPSVQLGASSPTAEATYSWTGPENFSNNTQDPSVMVAGTYTVTATNPSNSCTSTASVNVQRNVDAPGANITVAGPNQITCVNGSVTLSGSSPTTDVSYQWTGPSSFSSTVQNPVASAAGTYVLITRRTSNGCTSQADYTVVLNNTRPGATASVLGQLNCINSQVTLLGASQTSNVTYRWIGPTNSGFTSNEQSPVTSVKGGYTLTVTNTSNGCTSTTATSVIQSITLPANVSITPSTPSVLNCSNQRVTLNGASTTSGVAYSWTGPGPITNPLLASASVTQPGTYTLTVTNPANQCIATRNITIEQNIDKPENVQIQTPAILTCDAQSVALVASSGTAGVTYSWSGPGPITNPNMSSASVSQPGDYSVLVTNNANGCTETRTVAVLRNIEAPGNVVIAAPEILTCSRQSVALAASSQTSGVGYQWSGPGTIQNPTASTINVGVPGVYNLVVTNNANGCKTPASVTVAQNIVTPTVTTSALGVFTCNVSTVTLKANPSTGLQYQWTGPGAFSSTVYNPSVNVSGTYAVTVTDPANGCTSTSSVATQENKTEPGVDAAVLGGTLTCSLTAVFLEASSGTGGVQYSWTGPDNYSSDEQSATTNVPGPYTVTATNTANGCTSLRVVVVEQDIARPENVLASSSGNITCDASSVNLYGDSDTPDVTYGWTGPDTFTSGQRNPEAFLPGIYVLTVTSNANGCKDYSEVTILQNTTAPQGVTATASSRITCEHPSITLTGTSITPDVTYSWAGPGFSSSDAITAVSTAGSYTLTVKDLVNGCVASKTVTVEQDRVLPGVTAGVSGQLNCVITEVTLNAHSETADVLYSWTGPESFVSNLANPVTAVPGLYTVIAEDPDNKCTSTSSVTVVQNTEVPQNVTATYAGTGIITCSNPSIGIMAGTSTGNVTYSWSGPGTVTNPNASNASVTTPGLYTVTVTNQSNRCFATAGVNIDRNIVAPQNVVIDAPATITCASPNVQLRATTSTGTVSYLWTFTGTGSDPIVNPATSTPSVSVGGTYRLVVTNTTNGCTTTPPDVTVPFNKTAPNVTIGNPDGTDLTCFVSPVRLTGPAGAFSYLWTSPQGFNATTQNISVTAPAEYTLTLTSNANGCSRSASRSVSRTITTPSVQANVSGTINCTSSSVALSAVPSAFPVTYSWTGPGTISNPNAQQPTVSTAGLYTVTITTPGGCTATASRLVESDFATPENVTYEVIGTLNDCGSDIVQLLAESSTPGASLVWTGENYESQEQPSVTTAAGDYTLTATHPTSNCKQTYTVTVVFESCEGMQGGAGARSATHREGTPVQAQSTAETENPFTVGVYPNPARDYASIEFTPDGNYHAVVEVYTLLNVKVAEPYKGAVSAGKTYTALFSSGNHSNGVYIYRIRYASGKIREGRFVVLH</sequence>
<dbReference type="InterPro" id="IPR013783">
    <property type="entry name" value="Ig-like_fold"/>
</dbReference>
<proteinExistence type="predicted"/>
<dbReference type="RefSeq" id="WP_254167061.1">
    <property type="nucleotide sequence ID" value="NZ_JAHESF010000023.1"/>
</dbReference>
<feature type="signal peptide" evidence="1">
    <location>
        <begin position="1"/>
        <end position="31"/>
    </location>
</feature>
<dbReference type="SMART" id="SM00089">
    <property type="entry name" value="PKD"/>
    <property type="match status" value="9"/>
</dbReference>
<gene>
    <name evidence="3" type="ORF">KK083_20345</name>
</gene>
<evidence type="ECO:0000259" key="2">
    <source>
        <dbReference type="PROSITE" id="PS50835"/>
    </source>
</evidence>
<keyword evidence="4" id="KW-1185">Reference proteome</keyword>
<feature type="chain" id="PRO_5043014123" evidence="1">
    <location>
        <begin position="32"/>
        <end position="1606"/>
    </location>
</feature>
<dbReference type="InterPro" id="IPR026444">
    <property type="entry name" value="Secre_tail"/>
</dbReference>
<reference evidence="3 4" key="1">
    <citation type="submission" date="2021-05" db="EMBL/GenBank/DDBJ databases">
        <title>A Polyphasic approach of four new species of the genus Ohtaekwangia: Ohtaekwangia histidinii sp. nov., Ohtaekwangia cretensis sp. nov., Ohtaekwangia indiensis sp. nov., Ohtaekwangia reichenbachii sp. nov. from diverse environment.</title>
        <authorList>
            <person name="Octaviana S."/>
        </authorList>
    </citation>
    <scope>NUCLEOTIDE SEQUENCE [LARGE SCALE GENOMIC DNA]</scope>
    <source>
        <strain evidence="3 4">PWU4</strain>
    </source>
</reference>
<dbReference type="InterPro" id="IPR007110">
    <property type="entry name" value="Ig-like_dom"/>
</dbReference>
<protein>
    <submittedName>
        <fullName evidence="3">T9SS type A sorting domain-containing protein</fullName>
    </submittedName>
</protein>